<keyword evidence="7" id="KW-0378">Hydrolase</keyword>
<organism evidence="7 8">
    <name type="scientific">Chondromyces apiculatus DSM 436</name>
    <dbReference type="NCBI Taxonomy" id="1192034"/>
    <lineage>
        <taxon>Bacteria</taxon>
        <taxon>Pseudomonadati</taxon>
        <taxon>Myxococcota</taxon>
        <taxon>Polyangia</taxon>
        <taxon>Polyangiales</taxon>
        <taxon>Polyangiaceae</taxon>
        <taxon>Chondromyces</taxon>
    </lineage>
</organism>
<dbReference type="PANTHER" id="PTHR11638:SF18">
    <property type="entry name" value="HEAT SHOCK PROTEIN 104"/>
    <property type="match status" value="1"/>
</dbReference>
<dbReference type="InterPro" id="IPR050130">
    <property type="entry name" value="ClpA_ClpB"/>
</dbReference>
<dbReference type="SUPFAM" id="SSF52540">
    <property type="entry name" value="P-loop containing nucleoside triphosphate hydrolases"/>
    <property type="match status" value="2"/>
</dbReference>
<comment type="caution">
    <text evidence="7">The sequence shown here is derived from an EMBL/GenBank/DDBJ whole genome shotgun (WGS) entry which is preliminary data.</text>
</comment>
<evidence type="ECO:0000256" key="3">
    <source>
        <dbReference type="ARBA" id="ARBA00023186"/>
    </source>
</evidence>
<protein>
    <submittedName>
        <fullName evidence="7">ATP-dependent Clp protease ATP-binding subunit ClpA</fullName>
    </submittedName>
</protein>
<dbReference type="Gene3D" id="3.40.50.300">
    <property type="entry name" value="P-loop containing nucleotide triphosphate hydrolases"/>
    <property type="match status" value="2"/>
</dbReference>
<keyword evidence="7" id="KW-0645">Protease</keyword>
<proteinExistence type="predicted"/>
<dbReference type="GO" id="GO:0008233">
    <property type="term" value="F:peptidase activity"/>
    <property type="evidence" value="ECO:0007669"/>
    <property type="project" value="UniProtKB-KW"/>
</dbReference>
<dbReference type="Pfam" id="PF07724">
    <property type="entry name" value="AAA_2"/>
    <property type="match status" value="1"/>
</dbReference>
<feature type="domain" description="AAA+ ATPase" evidence="5">
    <location>
        <begin position="525"/>
        <end position="694"/>
    </location>
</feature>
<dbReference type="RefSeq" id="WP_044238084.1">
    <property type="nucleotide sequence ID" value="NZ_ASRX01000011.1"/>
</dbReference>
<dbReference type="InterPro" id="IPR003959">
    <property type="entry name" value="ATPase_AAA_core"/>
</dbReference>
<dbReference type="SMART" id="SM00382">
    <property type="entry name" value="AAA"/>
    <property type="match status" value="2"/>
</dbReference>
<feature type="domain" description="Clp ATPase C-terminal" evidence="6">
    <location>
        <begin position="701"/>
        <end position="792"/>
    </location>
</feature>
<evidence type="ECO:0000256" key="2">
    <source>
        <dbReference type="ARBA" id="ARBA00022840"/>
    </source>
</evidence>
<dbReference type="GO" id="GO:0034605">
    <property type="term" value="P:cellular response to heat"/>
    <property type="evidence" value="ECO:0007669"/>
    <property type="project" value="TreeGrafter"/>
</dbReference>
<feature type="region of interest" description="Disordered" evidence="4">
    <location>
        <begin position="653"/>
        <end position="672"/>
    </location>
</feature>
<dbReference type="EMBL" id="ASRX01000011">
    <property type="protein sequence ID" value="EYF07120.1"/>
    <property type="molecule type" value="Genomic_DNA"/>
</dbReference>
<dbReference type="Pfam" id="PF10431">
    <property type="entry name" value="ClpB_D2-small"/>
    <property type="match status" value="1"/>
</dbReference>
<dbReference type="SMART" id="SM01086">
    <property type="entry name" value="ClpB_D2-small"/>
    <property type="match status" value="1"/>
</dbReference>
<accession>A0A017TE77</accession>
<keyword evidence="8" id="KW-1185">Reference proteome</keyword>
<dbReference type="AlphaFoldDB" id="A0A017TE77"/>
<keyword evidence="2 7" id="KW-0067">ATP-binding</keyword>
<evidence type="ECO:0000313" key="7">
    <source>
        <dbReference type="EMBL" id="EYF07120.1"/>
    </source>
</evidence>
<dbReference type="eggNOG" id="COG0542">
    <property type="taxonomic scope" value="Bacteria"/>
</dbReference>
<evidence type="ECO:0000259" key="6">
    <source>
        <dbReference type="SMART" id="SM01086"/>
    </source>
</evidence>
<dbReference type="GO" id="GO:0005524">
    <property type="term" value="F:ATP binding"/>
    <property type="evidence" value="ECO:0007669"/>
    <property type="project" value="UniProtKB-KW"/>
</dbReference>
<name>A0A017TE77_9BACT</name>
<keyword evidence="1" id="KW-0547">Nucleotide-binding</keyword>
<dbReference type="InterPro" id="IPR019489">
    <property type="entry name" value="Clp_ATPase_C"/>
</dbReference>
<dbReference type="InterPro" id="IPR027417">
    <property type="entry name" value="P-loop_NTPase"/>
</dbReference>
<sequence length="793" mass="87577">MTPKRSFRVYFTAHPDGRLTGILLRTWDWFFDRPSPAAYGVSEEDVLAQLEAELHGMVATKEDALERYLWDDAFEVRTITVEVHPQTTVKKRVVIGKRRIPIRLSYLWSKLREGGFRVMLPRFSHWFIVEELASAPEVLRQMVTTALLGENPRSLYDFRMEGEEYVRAWSPRLAQAHERGLAGRKGHSAPRKEERPTLEAVAEELVDRAVRQKLPPVVGESAELDAAMRLVDRAAPASILLVGGAGVGKTTWVYRLARRFAAWRREPGRRRVPRLYSTSGDRILSGMKYLGMWQARCLKLVEELSHEGDFLHVGALLPLLRPQPDGASIADLFLPALRAGEVSLIGECTEEELEVAQRRAATVVSCFQVVRLREMEAAAVPGLLAEYEVRRDLKVRLHPAGKKRLVQHLAMFRRDVRFPGKALRFLDWLAQEGQAGAGPSAASATKGGAKGSAGEARLLYPRDVSAAYARYSGLPMELIADEVPAGAEAIAKGLRQRVVGQDAACAVAARVLARFKAGMNDPERPSGTLLFVGPTGVGKTELAKQLARTMFGDEGRMIRLDMSEYMLPGASARLLATGPGVVSLAQRVRQEPLSLVLLDELEKAHREVFDLLLGVLGEGRLSDDEGRLVDFRMTLIVMTSNLGVSDRAAVGFGGGGERGGGEGREAEAQGGGRGVVPAAVREHFRPELFNRIDHVVTFSALDRDSVLRIVDLELNQAQARTGLVRRGLRLRATEEARARLSELGFDPRRGARPLKRVIEEQVITPIAARMAADPGYREREVPIRVESGQLVVG</sequence>
<keyword evidence="3" id="KW-0143">Chaperone</keyword>
<evidence type="ECO:0000256" key="1">
    <source>
        <dbReference type="ARBA" id="ARBA00022741"/>
    </source>
</evidence>
<dbReference type="STRING" id="1192034.CAP_0599"/>
<dbReference type="GO" id="GO:0006508">
    <property type="term" value="P:proteolysis"/>
    <property type="evidence" value="ECO:0007669"/>
    <property type="project" value="UniProtKB-KW"/>
</dbReference>
<feature type="domain" description="AAA+ ATPase" evidence="5">
    <location>
        <begin position="235"/>
        <end position="424"/>
    </location>
</feature>
<dbReference type="InterPro" id="IPR003593">
    <property type="entry name" value="AAA+_ATPase"/>
</dbReference>
<dbReference type="OrthoDB" id="8857354at2"/>
<dbReference type="GO" id="GO:0016887">
    <property type="term" value="F:ATP hydrolysis activity"/>
    <property type="evidence" value="ECO:0007669"/>
    <property type="project" value="InterPro"/>
</dbReference>
<dbReference type="InterPro" id="IPR001270">
    <property type="entry name" value="ClpA/B"/>
</dbReference>
<dbReference type="Gene3D" id="1.10.8.60">
    <property type="match status" value="1"/>
</dbReference>
<reference evidence="7 8" key="1">
    <citation type="submission" date="2013-05" db="EMBL/GenBank/DDBJ databases">
        <title>Genome assembly of Chondromyces apiculatus DSM 436.</title>
        <authorList>
            <person name="Sharma G."/>
            <person name="Khatri I."/>
            <person name="Kaur C."/>
            <person name="Mayilraj S."/>
            <person name="Subramanian S."/>
        </authorList>
    </citation>
    <scope>NUCLEOTIDE SEQUENCE [LARGE SCALE GENOMIC DNA]</scope>
    <source>
        <strain evidence="7 8">DSM 436</strain>
    </source>
</reference>
<dbReference type="CDD" id="cd19499">
    <property type="entry name" value="RecA-like_ClpB_Hsp104-like"/>
    <property type="match status" value="1"/>
</dbReference>
<gene>
    <name evidence="7" type="ORF">CAP_0599</name>
</gene>
<evidence type="ECO:0000313" key="8">
    <source>
        <dbReference type="Proteomes" id="UP000019678"/>
    </source>
</evidence>
<evidence type="ECO:0000256" key="4">
    <source>
        <dbReference type="SAM" id="MobiDB-lite"/>
    </source>
</evidence>
<evidence type="ECO:0000259" key="5">
    <source>
        <dbReference type="SMART" id="SM00382"/>
    </source>
</evidence>
<dbReference type="Proteomes" id="UP000019678">
    <property type="component" value="Unassembled WGS sequence"/>
</dbReference>
<dbReference type="PRINTS" id="PR00300">
    <property type="entry name" value="CLPPROTEASEA"/>
</dbReference>
<dbReference type="PANTHER" id="PTHR11638">
    <property type="entry name" value="ATP-DEPENDENT CLP PROTEASE"/>
    <property type="match status" value="1"/>
</dbReference>
<dbReference type="GO" id="GO:0005737">
    <property type="term" value="C:cytoplasm"/>
    <property type="evidence" value="ECO:0007669"/>
    <property type="project" value="TreeGrafter"/>
</dbReference>